<proteinExistence type="predicted"/>
<protein>
    <recommendedName>
        <fullName evidence="3">DUF2913 domain-containing protein</fullName>
    </recommendedName>
</protein>
<organism evidence="1 2">
    <name type="scientific">Edwardsiella tarda</name>
    <dbReference type="NCBI Taxonomy" id="636"/>
    <lineage>
        <taxon>Bacteria</taxon>
        <taxon>Pseudomonadati</taxon>
        <taxon>Pseudomonadota</taxon>
        <taxon>Gammaproteobacteria</taxon>
        <taxon>Enterobacterales</taxon>
        <taxon>Hafniaceae</taxon>
        <taxon>Edwardsiella</taxon>
    </lineage>
</organism>
<dbReference type="AlphaFoldDB" id="A0A2A7U895"/>
<accession>A0A2A7U895</accession>
<dbReference type="Proteomes" id="UP000219788">
    <property type="component" value="Unassembled WGS sequence"/>
</dbReference>
<evidence type="ECO:0000313" key="2">
    <source>
        <dbReference type="Proteomes" id="UP000219788"/>
    </source>
</evidence>
<dbReference type="InterPro" id="IPR021316">
    <property type="entry name" value="DUF2913"/>
</dbReference>
<dbReference type="Pfam" id="PF11140">
    <property type="entry name" value="DUF2913"/>
    <property type="match status" value="1"/>
</dbReference>
<evidence type="ECO:0008006" key="3">
    <source>
        <dbReference type="Google" id="ProtNLM"/>
    </source>
</evidence>
<dbReference type="EMBL" id="PDDV01000001">
    <property type="protein sequence ID" value="PEH74481.1"/>
    <property type="molecule type" value="Genomic_DNA"/>
</dbReference>
<comment type="caution">
    <text evidence="1">The sequence shown here is derived from an EMBL/GenBank/DDBJ whole genome shotgun (WGS) entry which is preliminary data.</text>
</comment>
<gene>
    <name evidence="1" type="ORF">CRM76_00080</name>
</gene>
<sequence>MTHLAWCLLVAVRLAERDEQMPPPLQTHLFIMRWLATAQKRKVFSKAQAPDILWLQAQGKKYGFLAKLRQKVEYIYYIYCSGAGLLAEQSDLFRLTYLIETMKGMGWLNVLVNDAEWDNLTVENANCVFGIHLSQE</sequence>
<reference evidence="2" key="1">
    <citation type="submission" date="2017-09" db="EMBL/GenBank/DDBJ databases">
        <title>FDA dAtabase for Regulatory Grade micrObial Sequences (FDA-ARGOS): Supporting development and validation of Infectious Disease Dx tests.</title>
        <authorList>
            <person name="Goldberg B."/>
            <person name="Campos J."/>
            <person name="Tallon L."/>
            <person name="Sadzewicz L."/>
            <person name="Ott S."/>
            <person name="Zhao X."/>
            <person name="Nagaraj S."/>
            <person name="Vavikolanu K."/>
            <person name="Aluvathingal J."/>
            <person name="Nadendla S."/>
            <person name="Geyer C."/>
            <person name="Sichtig H."/>
        </authorList>
    </citation>
    <scope>NUCLEOTIDE SEQUENCE [LARGE SCALE GENOMIC DNA]</scope>
    <source>
        <strain evidence="2">FDAARGOS_370</strain>
    </source>
</reference>
<evidence type="ECO:0000313" key="1">
    <source>
        <dbReference type="EMBL" id="PEH74481.1"/>
    </source>
</evidence>
<dbReference type="OrthoDB" id="6590152at2"/>
<name>A0A2A7U895_EDWTA</name>